<keyword evidence="2" id="KW-0472">Membrane</keyword>
<gene>
    <name evidence="3" type="ORF">CYCCA115_LOCUS8859</name>
</gene>
<feature type="transmembrane region" description="Helical" evidence="2">
    <location>
        <begin position="158"/>
        <end position="177"/>
    </location>
</feature>
<keyword evidence="2" id="KW-1133">Transmembrane helix</keyword>
<keyword evidence="4" id="KW-1185">Reference proteome</keyword>
<name>A0AAD2CUD7_9STRA</name>
<feature type="transmembrane region" description="Helical" evidence="2">
    <location>
        <begin position="269"/>
        <end position="289"/>
    </location>
</feature>
<feature type="region of interest" description="Disordered" evidence="1">
    <location>
        <begin position="1"/>
        <end position="55"/>
    </location>
</feature>
<organism evidence="3 4">
    <name type="scientific">Cylindrotheca closterium</name>
    <dbReference type="NCBI Taxonomy" id="2856"/>
    <lineage>
        <taxon>Eukaryota</taxon>
        <taxon>Sar</taxon>
        <taxon>Stramenopiles</taxon>
        <taxon>Ochrophyta</taxon>
        <taxon>Bacillariophyta</taxon>
        <taxon>Bacillariophyceae</taxon>
        <taxon>Bacillariophycidae</taxon>
        <taxon>Bacillariales</taxon>
        <taxon>Bacillariaceae</taxon>
        <taxon>Cylindrotheca</taxon>
    </lineage>
</organism>
<comment type="caution">
    <text evidence="3">The sequence shown here is derived from an EMBL/GenBank/DDBJ whole genome shotgun (WGS) entry which is preliminary data.</text>
</comment>
<evidence type="ECO:0000256" key="1">
    <source>
        <dbReference type="SAM" id="MobiDB-lite"/>
    </source>
</evidence>
<reference evidence="3" key="1">
    <citation type="submission" date="2023-08" db="EMBL/GenBank/DDBJ databases">
        <authorList>
            <person name="Audoor S."/>
            <person name="Bilcke G."/>
        </authorList>
    </citation>
    <scope>NUCLEOTIDE SEQUENCE</scope>
</reference>
<sequence>MDGDNNAESLRTPLLGDAQENNDEEAVVVDETADQEQPEAEDDDSETDTVPTRNSEASSLWSRILHTNVLPDANLFLEGDYLPDASYPLKLIKFIGLTVGMIALIHTFVRTNSHFSSDRDRKLQLWQIAVFEGNYIISDSIIFFMVGRLWKQRGVDHLAWILVVLLCNSYFECQHFFSWLRHSATLYEMHCIWPWQLWAFAGTLIPLIGGVVWLHVQKAWKDGIFGIKILEMSLIAFFYLGPTITSPYFHFHHWFAGWILGMHCNFDVWWSRAAMAWCWGMYINGIAVYGRDPILTCEYAYFVSTDNRCPFVDQETAASAFDYSSSLFFGSFNDVLLNKMDPPADWRNCSAHGYHP</sequence>
<evidence type="ECO:0000256" key="2">
    <source>
        <dbReference type="SAM" id="Phobius"/>
    </source>
</evidence>
<evidence type="ECO:0000313" key="3">
    <source>
        <dbReference type="EMBL" id="CAJ1944381.1"/>
    </source>
</evidence>
<dbReference type="EMBL" id="CAKOGP040001224">
    <property type="protein sequence ID" value="CAJ1944381.1"/>
    <property type="molecule type" value="Genomic_DNA"/>
</dbReference>
<accession>A0AAD2CUD7</accession>
<evidence type="ECO:0000313" key="4">
    <source>
        <dbReference type="Proteomes" id="UP001295423"/>
    </source>
</evidence>
<dbReference type="Proteomes" id="UP001295423">
    <property type="component" value="Unassembled WGS sequence"/>
</dbReference>
<proteinExistence type="predicted"/>
<feature type="compositionally biased region" description="Acidic residues" evidence="1">
    <location>
        <begin position="20"/>
        <end position="47"/>
    </location>
</feature>
<keyword evidence="2" id="KW-0812">Transmembrane</keyword>
<feature type="transmembrane region" description="Helical" evidence="2">
    <location>
        <begin position="91"/>
        <end position="109"/>
    </location>
</feature>
<dbReference type="AlphaFoldDB" id="A0AAD2CUD7"/>
<feature type="transmembrane region" description="Helical" evidence="2">
    <location>
        <begin position="228"/>
        <end position="249"/>
    </location>
</feature>
<feature type="transmembrane region" description="Helical" evidence="2">
    <location>
        <begin position="125"/>
        <end position="146"/>
    </location>
</feature>
<protein>
    <submittedName>
        <fullName evidence="3">Uncharacterized protein</fullName>
    </submittedName>
</protein>
<feature type="transmembrane region" description="Helical" evidence="2">
    <location>
        <begin position="197"/>
        <end position="216"/>
    </location>
</feature>